<reference evidence="4 5" key="1">
    <citation type="submission" date="2020-04" db="EMBL/GenBank/DDBJ databases">
        <authorList>
            <person name="Wallbank WR R."/>
            <person name="Pardo Diaz C."/>
            <person name="Kozak K."/>
            <person name="Martin S."/>
            <person name="Jiggins C."/>
            <person name="Moest M."/>
            <person name="Warren A I."/>
            <person name="Byers J.R.P. K."/>
            <person name="Montejo-Kovacevich G."/>
            <person name="Yen C E."/>
        </authorList>
    </citation>
    <scope>NUCLEOTIDE SEQUENCE [LARGE SCALE GENOMIC DNA]</scope>
</reference>
<dbReference type="PANTHER" id="PTHR21824:SF4">
    <property type="entry name" value="TRANSMEMBRANE PROTEIN 177"/>
    <property type="match status" value="1"/>
</dbReference>
<evidence type="ECO:0000256" key="1">
    <source>
        <dbReference type="SAM" id="Phobius"/>
    </source>
</evidence>
<keyword evidence="1" id="KW-0472">Membrane</keyword>
<evidence type="ECO:0000313" key="5">
    <source>
        <dbReference type="Proteomes" id="UP000494256"/>
    </source>
</evidence>
<evidence type="ECO:0008006" key="6">
    <source>
        <dbReference type="Google" id="ProtNLM"/>
    </source>
</evidence>
<dbReference type="Proteomes" id="UP000494256">
    <property type="component" value="Unassembled WGS sequence"/>
</dbReference>
<proteinExistence type="predicted"/>
<keyword evidence="1" id="KW-1133">Transmembrane helix</keyword>
<evidence type="ECO:0000313" key="2">
    <source>
        <dbReference type="EMBL" id="CAB3223488.1"/>
    </source>
</evidence>
<keyword evidence="1" id="KW-0812">Transmembrane</keyword>
<dbReference type="OrthoDB" id="110174at2759"/>
<dbReference type="EMBL" id="CADEBD010000337">
    <property type="protein sequence ID" value="CAB3247777.1"/>
    <property type="molecule type" value="Genomic_DNA"/>
</dbReference>
<accession>A0A8S0YVR7</accession>
<dbReference type="EMBL" id="CADEBC010000135">
    <property type="protein sequence ID" value="CAB3223488.1"/>
    <property type="molecule type" value="Genomic_DNA"/>
</dbReference>
<protein>
    <recommendedName>
        <fullName evidence="6">Transmembrane protein 177</fullName>
    </recommendedName>
</protein>
<comment type="caution">
    <text evidence="2">The sequence shown here is derived from an EMBL/GenBank/DDBJ whole genome shotgun (WGS) entry which is preliminary data.</text>
</comment>
<dbReference type="GO" id="GO:0016020">
    <property type="term" value="C:membrane"/>
    <property type="evidence" value="ECO:0007669"/>
    <property type="project" value="TreeGrafter"/>
</dbReference>
<gene>
    <name evidence="3" type="ORF">APLA_LOCUS12111</name>
    <name evidence="2" type="ORF">APLA_LOCUS1678</name>
</gene>
<organism evidence="2 4">
    <name type="scientific">Arctia plantaginis</name>
    <name type="common">Wood tiger moth</name>
    <name type="synonym">Phalaena plantaginis</name>
    <dbReference type="NCBI Taxonomy" id="874455"/>
    <lineage>
        <taxon>Eukaryota</taxon>
        <taxon>Metazoa</taxon>
        <taxon>Ecdysozoa</taxon>
        <taxon>Arthropoda</taxon>
        <taxon>Hexapoda</taxon>
        <taxon>Insecta</taxon>
        <taxon>Pterygota</taxon>
        <taxon>Neoptera</taxon>
        <taxon>Endopterygota</taxon>
        <taxon>Lepidoptera</taxon>
        <taxon>Glossata</taxon>
        <taxon>Ditrysia</taxon>
        <taxon>Noctuoidea</taxon>
        <taxon>Erebidae</taxon>
        <taxon>Arctiinae</taxon>
        <taxon>Arctia</taxon>
    </lineage>
</organism>
<evidence type="ECO:0000313" key="3">
    <source>
        <dbReference type="EMBL" id="CAB3247777.1"/>
    </source>
</evidence>
<feature type="transmembrane region" description="Helical" evidence="1">
    <location>
        <begin position="205"/>
        <end position="224"/>
    </location>
</feature>
<feature type="transmembrane region" description="Helical" evidence="1">
    <location>
        <begin position="172"/>
        <end position="193"/>
    </location>
</feature>
<keyword evidence="4" id="KW-1185">Reference proteome</keyword>
<dbReference type="Proteomes" id="UP000494106">
    <property type="component" value="Unassembled WGS sequence"/>
</dbReference>
<sequence>MTIRRPVSWFLTDRGRRFSFAVITGTGVGWTVARYAPNTFFLEHYKKFVHYYNNGKPVPLDKELNNRVSRCIEILNIANVQRKLIAPFSVFGYDMFHAGSLNSKFGAAIGIPVNFTYKSLEDLEKDDIQVNQKKINWSSDAGKKLADALILPEKVQEFAICREILMTQNNKIIYDSIYPFASIFLVYNMSQAINKKLNLYARPVMLRGILYSILGVFGVGLYFLMKDMTEVHFEAQTDKKLCELGPEYIENGKVFYEKILKRNQALRELMGREGEVKYSKMGNENFGLRHPRLALVHRKQFFEEKLKELSEGHANDEVSK</sequence>
<dbReference type="AlphaFoldDB" id="A0A8S0YVR7"/>
<dbReference type="InterPro" id="IPR026620">
    <property type="entry name" value="TMEM177"/>
</dbReference>
<evidence type="ECO:0000313" key="4">
    <source>
        <dbReference type="Proteomes" id="UP000494106"/>
    </source>
</evidence>
<name>A0A8S0YVR7_ARCPL</name>
<dbReference type="PANTHER" id="PTHR21824">
    <property type="entry name" value="TRANSMEMBRANE PROTEIN 177"/>
    <property type="match status" value="1"/>
</dbReference>